<comment type="caution">
    <text evidence="1">The sequence shown here is derived from an EMBL/GenBank/DDBJ whole genome shotgun (WGS) entry which is preliminary data.</text>
</comment>
<dbReference type="OrthoDB" id="431378at2759"/>
<reference evidence="1" key="1">
    <citation type="submission" date="2023-04" db="EMBL/GenBank/DDBJ databases">
        <title>Ambrosiozyma monospora NBRC 1965.</title>
        <authorList>
            <person name="Ichikawa N."/>
            <person name="Sato H."/>
            <person name="Tonouchi N."/>
        </authorList>
    </citation>
    <scope>NUCLEOTIDE SEQUENCE</scope>
    <source>
        <strain evidence="1">NBRC 1965</strain>
    </source>
</reference>
<evidence type="ECO:0000313" key="1">
    <source>
        <dbReference type="EMBL" id="GMG36752.1"/>
    </source>
</evidence>
<dbReference type="EMBL" id="BSXU01002352">
    <property type="protein sequence ID" value="GMG36752.1"/>
    <property type="molecule type" value="Genomic_DNA"/>
</dbReference>
<organism evidence="1 2">
    <name type="scientific">Ambrosiozyma monospora</name>
    <name type="common">Yeast</name>
    <name type="synonym">Endomycopsis monosporus</name>
    <dbReference type="NCBI Taxonomy" id="43982"/>
    <lineage>
        <taxon>Eukaryota</taxon>
        <taxon>Fungi</taxon>
        <taxon>Dikarya</taxon>
        <taxon>Ascomycota</taxon>
        <taxon>Saccharomycotina</taxon>
        <taxon>Pichiomycetes</taxon>
        <taxon>Pichiales</taxon>
        <taxon>Pichiaceae</taxon>
        <taxon>Ambrosiozyma</taxon>
    </lineage>
</organism>
<evidence type="ECO:0000313" key="2">
    <source>
        <dbReference type="Proteomes" id="UP001165063"/>
    </source>
</evidence>
<dbReference type="AlphaFoldDB" id="A0A9W7DG59"/>
<name>A0A9W7DG59_AMBMO</name>
<keyword evidence="2" id="KW-1185">Reference proteome</keyword>
<sequence length="349" mass="40063">MNGYTLLEHHCKIHQHKFPGSLEYLQFYLLGNLQKQLSTAQTKPCILCKEGIDRLRQAAKFPGAFHYYHLFQTGHLHHRLGLKSTSKCQFCHSDHIETTTHLLDECVITDLIWKIIRRGDATRLNSNHPPTQVQDKYLTGRIMPPHHMIKVDIYLQILPRFAMHIHNKQSRKSLKVDIPTYPTIEQLEKLIKKLIHRWYSMDQAYLQLSDTFDEISSDSNITEVDTFDVDFIAQTTTVSSLFPTDCFFFISNCFFFISNCFNYLSSNIPSPILLTLFICQPMRLHPFAIKPTVMILVAATYLALVEGGFLSSGFVSREEFEGALCTQVNKVTSLADLDNDTRGNVSGRL</sequence>
<proteinExistence type="predicted"/>
<protein>
    <submittedName>
        <fullName evidence="1">Unnamed protein product</fullName>
    </submittedName>
</protein>
<accession>A0A9W7DG59</accession>
<dbReference type="Proteomes" id="UP001165063">
    <property type="component" value="Unassembled WGS sequence"/>
</dbReference>
<gene>
    <name evidence="1" type="ORF">Amon01_000471700</name>
</gene>